<proteinExistence type="predicted"/>
<organism evidence="1">
    <name type="scientific">Anguilla anguilla</name>
    <name type="common">European freshwater eel</name>
    <name type="synonym">Muraena anguilla</name>
    <dbReference type="NCBI Taxonomy" id="7936"/>
    <lineage>
        <taxon>Eukaryota</taxon>
        <taxon>Metazoa</taxon>
        <taxon>Chordata</taxon>
        <taxon>Craniata</taxon>
        <taxon>Vertebrata</taxon>
        <taxon>Euteleostomi</taxon>
        <taxon>Actinopterygii</taxon>
        <taxon>Neopterygii</taxon>
        <taxon>Teleostei</taxon>
        <taxon>Anguilliformes</taxon>
        <taxon>Anguillidae</taxon>
        <taxon>Anguilla</taxon>
    </lineage>
</organism>
<name>A0A0E9U792_ANGAN</name>
<dbReference type="AlphaFoldDB" id="A0A0E9U792"/>
<dbReference type="EMBL" id="GBXM01047774">
    <property type="protein sequence ID" value="JAH60803.1"/>
    <property type="molecule type" value="Transcribed_RNA"/>
</dbReference>
<sequence>MTTMSSDGKIKKTQVKLLEII</sequence>
<reference evidence="1" key="2">
    <citation type="journal article" date="2015" name="Fish Shellfish Immunol.">
        <title>Early steps in the European eel (Anguilla anguilla)-Vibrio vulnificus interaction in the gills: Role of the RtxA13 toxin.</title>
        <authorList>
            <person name="Callol A."/>
            <person name="Pajuelo D."/>
            <person name="Ebbesson L."/>
            <person name="Teles M."/>
            <person name="MacKenzie S."/>
            <person name="Amaro C."/>
        </authorList>
    </citation>
    <scope>NUCLEOTIDE SEQUENCE</scope>
</reference>
<reference evidence="1" key="1">
    <citation type="submission" date="2014-11" db="EMBL/GenBank/DDBJ databases">
        <authorList>
            <person name="Amaro Gonzalez C."/>
        </authorList>
    </citation>
    <scope>NUCLEOTIDE SEQUENCE</scope>
</reference>
<evidence type="ECO:0000313" key="1">
    <source>
        <dbReference type="EMBL" id="JAH60803.1"/>
    </source>
</evidence>
<protein>
    <submittedName>
        <fullName evidence="1">Uncharacterized protein</fullName>
    </submittedName>
</protein>
<accession>A0A0E9U792</accession>